<name>A0AAD4F9P6_9PLEO</name>
<keyword evidence="2" id="KW-1185">Reference proteome</keyword>
<reference evidence="1" key="1">
    <citation type="submission" date="2021-07" db="EMBL/GenBank/DDBJ databases">
        <title>Genome Resource of American Ginseng Black Spot Pathogen Alternaria panax.</title>
        <authorList>
            <person name="Qiu C."/>
            <person name="Wang W."/>
            <person name="Liu Z."/>
        </authorList>
    </citation>
    <scope>NUCLEOTIDE SEQUENCE</scope>
    <source>
        <strain evidence="1">BNCC115425</strain>
    </source>
</reference>
<evidence type="ECO:0000313" key="1">
    <source>
        <dbReference type="EMBL" id="KAG9185933.1"/>
    </source>
</evidence>
<protein>
    <submittedName>
        <fullName evidence="1">Uncharacterized protein</fullName>
    </submittedName>
</protein>
<comment type="caution">
    <text evidence="1">The sequence shown here is derived from an EMBL/GenBank/DDBJ whole genome shotgun (WGS) entry which is preliminary data.</text>
</comment>
<evidence type="ECO:0000313" key="2">
    <source>
        <dbReference type="Proteomes" id="UP001199106"/>
    </source>
</evidence>
<sequence length="130" mass="13943">MRSFMGNNPILISTGGGNEFPNSNIPENWSCATLDLVGIHSYSGVTELPKKLVLFEEFGATGSDKASAVAQHIDISNGLKVLWMVWQITKPGKGAADYEFWTNEDTFGAMKQGSAKALSIAAAQTFPSLT</sequence>
<dbReference type="AlphaFoldDB" id="A0AAD4F9P6"/>
<dbReference type="EMBL" id="JAANER010000009">
    <property type="protein sequence ID" value="KAG9185933.1"/>
    <property type="molecule type" value="Genomic_DNA"/>
</dbReference>
<dbReference type="Proteomes" id="UP001199106">
    <property type="component" value="Unassembled WGS sequence"/>
</dbReference>
<gene>
    <name evidence="1" type="ORF">G6011_02489</name>
</gene>
<dbReference type="Gene3D" id="3.20.20.80">
    <property type="entry name" value="Glycosidases"/>
    <property type="match status" value="1"/>
</dbReference>
<accession>A0AAD4F9P6</accession>
<proteinExistence type="predicted"/>
<organism evidence="1 2">
    <name type="scientific">Alternaria panax</name>
    <dbReference type="NCBI Taxonomy" id="48097"/>
    <lineage>
        <taxon>Eukaryota</taxon>
        <taxon>Fungi</taxon>
        <taxon>Dikarya</taxon>
        <taxon>Ascomycota</taxon>
        <taxon>Pezizomycotina</taxon>
        <taxon>Dothideomycetes</taxon>
        <taxon>Pleosporomycetidae</taxon>
        <taxon>Pleosporales</taxon>
        <taxon>Pleosporineae</taxon>
        <taxon>Pleosporaceae</taxon>
        <taxon>Alternaria</taxon>
        <taxon>Alternaria sect. Panax</taxon>
    </lineage>
</organism>